<dbReference type="PANTHER" id="PTHR12526:SF510">
    <property type="entry name" value="D-INOSITOL 3-PHOSPHATE GLYCOSYLTRANSFERASE"/>
    <property type="match status" value="1"/>
</dbReference>
<dbReference type="OrthoDB" id="9804196at2"/>
<sequence>MRIDLVITELFIGGAERQLTELAIGLSQRGATVRVISLDELAQTAPQDQLLRRLQEAGIEVCSLGCRSQWAVPQAIARLKRLFVADRPDLVQTFLFHANVIGTWAASRVGIPIRVGGVRVAQPNRARLWLERRAARQMEAIVCVSRSVEQFARQHLGSPQATMLTIPNGVDGQRFLTATPFVWEELGLDSDADVILYVGRLHPQKGTDWLMDAAPRLLLENPRAALVIVGSGPWRGMVAERLAKLPKGRSAMMPLQADIAPLMRAARLLLLPSRYEGMPNVVMEAMAAKLPVISTDAEGVRELLGEMADPQVVSFGDTDSLCGKLSALLNDPALRSQVVDSNDVRATDVFSVGAMVDRYWDLYQRLASAS</sequence>
<name>A0A517LZ66_9BACT</name>
<evidence type="ECO:0000313" key="5">
    <source>
        <dbReference type="Proteomes" id="UP000319557"/>
    </source>
</evidence>
<keyword evidence="5" id="KW-1185">Reference proteome</keyword>
<dbReference type="GO" id="GO:0102335">
    <property type="term" value="F:N,N'-diacetylbacillosaminyl-diphospho-undecaprenol alpha-1,3-N-acetylgalactosaminyltransferase activity"/>
    <property type="evidence" value="ECO:0007669"/>
    <property type="project" value="UniProtKB-EC"/>
</dbReference>
<dbReference type="EMBL" id="CP036261">
    <property type="protein sequence ID" value="QDS87921.1"/>
    <property type="molecule type" value="Genomic_DNA"/>
</dbReference>
<dbReference type="Proteomes" id="UP000319557">
    <property type="component" value="Chromosome"/>
</dbReference>
<dbReference type="EC" id="2.4.1.290" evidence="4"/>
<dbReference type="Pfam" id="PF13692">
    <property type="entry name" value="Glyco_trans_1_4"/>
    <property type="match status" value="1"/>
</dbReference>
<dbReference type="SUPFAM" id="SSF53756">
    <property type="entry name" value="UDP-Glycosyltransferase/glycogen phosphorylase"/>
    <property type="match status" value="1"/>
</dbReference>
<evidence type="ECO:0000256" key="2">
    <source>
        <dbReference type="ARBA" id="ARBA00022679"/>
    </source>
</evidence>
<dbReference type="KEGG" id="ruv:EC9_21040"/>
<feature type="domain" description="Glycosyltransferase subfamily 4-like N-terminal" evidence="3">
    <location>
        <begin position="12"/>
        <end position="172"/>
    </location>
</feature>
<dbReference type="InterPro" id="IPR028098">
    <property type="entry name" value="Glyco_trans_4-like_N"/>
</dbReference>
<evidence type="ECO:0000259" key="3">
    <source>
        <dbReference type="Pfam" id="PF13439"/>
    </source>
</evidence>
<reference evidence="4 5" key="1">
    <citation type="submission" date="2019-02" db="EMBL/GenBank/DDBJ databases">
        <title>Deep-cultivation of Planctomycetes and their phenomic and genomic characterization uncovers novel biology.</title>
        <authorList>
            <person name="Wiegand S."/>
            <person name="Jogler M."/>
            <person name="Boedeker C."/>
            <person name="Pinto D."/>
            <person name="Vollmers J."/>
            <person name="Rivas-Marin E."/>
            <person name="Kohn T."/>
            <person name="Peeters S.H."/>
            <person name="Heuer A."/>
            <person name="Rast P."/>
            <person name="Oberbeckmann S."/>
            <person name="Bunk B."/>
            <person name="Jeske O."/>
            <person name="Meyerdierks A."/>
            <person name="Storesund J.E."/>
            <person name="Kallscheuer N."/>
            <person name="Luecker S."/>
            <person name="Lage O.M."/>
            <person name="Pohl T."/>
            <person name="Merkel B.J."/>
            <person name="Hornburger P."/>
            <person name="Mueller R.-W."/>
            <person name="Bruemmer F."/>
            <person name="Labrenz M."/>
            <person name="Spormann A.M."/>
            <person name="Op den Camp H."/>
            <person name="Overmann J."/>
            <person name="Amann R."/>
            <person name="Jetten M.S.M."/>
            <person name="Mascher T."/>
            <person name="Medema M.H."/>
            <person name="Devos D.P."/>
            <person name="Kaster A.-K."/>
            <person name="Ovreas L."/>
            <person name="Rohde M."/>
            <person name="Galperin M.Y."/>
            <person name="Jogler C."/>
        </authorList>
    </citation>
    <scope>NUCLEOTIDE SEQUENCE [LARGE SCALE GENOMIC DNA]</scope>
    <source>
        <strain evidence="4 5">EC9</strain>
    </source>
</reference>
<dbReference type="PANTHER" id="PTHR12526">
    <property type="entry name" value="GLYCOSYLTRANSFERASE"/>
    <property type="match status" value="1"/>
</dbReference>
<keyword evidence="2 4" id="KW-0808">Transferase</keyword>
<dbReference type="Gene3D" id="3.40.50.2000">
    <property type="entry name" value="Glycogen Phosphorylase B"/>
    <property type="match status" value="2"/>
</dbReference>
<gene>
    <name evidence="4" type="primary">pglA_2</name>
    <name evidence="4" type="ORF">EC9_21040</name>
</gene>
<proteinExistence type="predicted"/>
<dbReference type="Pfam" id="PF13439">
    <property type="entry name" value="Glyco_transf_4"/>
    <property type="match status" value="1"/>
</dbReference>
<dbReference type="AlphaFoldDB" id="A0A517LZ66"/>
<accession>A0A517LZ66</accession>
<evidence type="ECO:0000256" key="1">
    <source>
        <dbReference type="ARBA" id="ARBA00022676"/>
    </source>
</evidence>
<evidence type="ECO:0000313" key="4">
    <source>
        <dbReference type="EMBL" id="QDS87921.1"/>
    </source>
</evidence>
<protein>
    <submittedName>
        <fullName evidence="4">N, N'-diacetylbacillosaminyl-diphospho-undecaprenol alpha-1,3-N-acetylgalactosaminyltransferase</fullName>
        <ecNumber evidence="4">2.4.1.290</ecNumber>
    </submittedName>
</protein>
<organism evidence="4 5">
    <name type="scientific">Rosistilla ulvae</name>
    <dbReference type="NCBI Taxonomy" id="1930277"/>
    <lineage>
        <taxon>Bacteria</taxon>
        <taxon>Pseudomonadati</taxon>
        <taxon>Planctomycetota</taxon>
        <taxon>Planctomycetia</taxon>
        <taxon>Pirellulales</taxon>
        <taxon>Pirellulaceae</taxon>
        <taxon>Rosistilla</taxon>
    </lineage>
</organism>
<keyword evidence="1 4" id="KW-0328">Glycosyltransferase</keyword>
<dbReference type="RefSeq" id="WP_145344646.1">
    <property type="nucleotide sequence ID" value="NZ_CP036261.1"/>
</dbReference>